<proteinExistence type="predicted"/>
<sequence>MAARPDRGIVITLAFAVLAGGLSFLATQGLIFMIGAAGLAGGLLILVLLGSERTATFLLMLAFGTAPMYRGIEGLTGGVATPTDFLLILGIVLLLPSLTHNRLRLPGLYVLGLSLVFVMGLLAALVNGTPIGDAFELAQWIFFLGGLPAIIAWWHPSVRTVDALLWSYLAGHLLSTAVALVEGPDATDRYQGLTHHPNAFALAGQMSIAIVLYLIPRNKKLWVRLLLFGIAGSAILSLILSGSRASTLVAAVLIIMIPVVERSAVSGFLLYATGALVLVALPFLAASGGKGSALTRLTGGGTAAAADASRSEGIQYGFSRFWDSPIFGSGLNQIELIHNIFLEVLDSVGVFGAVGYLCVLYTLARPLFSHHPLRRLSYMAWALIGVAAALPGLWDRTIWIPLSLAILTVLPVKDGTEPEPTPAPAVRRRPAGSDLRAPAGLPLRRPSA</sequence>
<dbReference type="Proteomes" id="UP001501821">
    <property type="component" value="Unassembled WGS sequence"/>
</dbReference>
<dbReference type="PANTHER" id="PTHR37422">
    <property type="entry name" value="TEICHURONIC ACID BIOSYNTHESIS PROTEIN TUAE"/>
    <property type="match status" value="1"/>
</dbReference>
<evidence type="ECO:0000256" key="1">
    <source>
        <dbReference type="SAM" id="MobiDB-lite"/>
    </source>
</evidence>
<keyword evidence="2" id="KW-1133">Transmembrane helix</keyword>
<evidence type="ECO:0000313" key="4">
    <source>
        <dbReference type="Proteomes" id="UP001501821"/>
    </source>
</evidence>
<feature type="region of interest" description="Disordered" evidence="1">
    <location>
        <begin position="415"/>
        <end position="448"/>
    </location>
</feature>
<accession>A0ABP7IVF3</accession>
<feature type="transmembrane region" description="Helical" evidence="2">
    <location>
        <begin position="268"/>
        <end position="286"/>
    </location>
</feature>
<feature type="transmembrane region" description="Helical" evidence="2">
    <location>
        <begin position="78"/>
        <end position="95"/>
    </location>
</feature>
<feature type="transmembrane region" description="Helical" evidence="2">
    <location>
        <begin position="163"/>
        <end position="181"/>
    </location>
</feature>
<evidence type="ECO:0008006" key="5">
    <source>
        <dbReference type="Google" id="ProtNLM"/>
    </source>
</evidence>
<feature type="transmembrane region" description="Helical" evidence="2">
    <location>
        <begin position="137"/>
        <end position="156"/>
    </location>
</feature>
<feature type="transmembrane region" description="Helical" evidence="2">
    <location>
        <begin position="221"/>
        <end position="239"/>
    </location>
</feature>
<feature type="transmembrane region" description="Helical" evidence="2">
    <location>
        <begin position="7"/>
        <end position="25"/>
    </location>
</feature>
<comment type="caution">
    <text evidence="3">The sequence shown here is derived from an EMBL/GenBank/DDBJ whole genome shotgun (WGS) entry which is preliminary data.</text>
</comment>
<feature type="transmembrane region" description="Helical" evidence="2">
    <location>
        <begin position="31"/>
        <end position="49"/>
    </location>
</feature>
<dbReference type="EMBL" id="BAABAH010000013">
    <property type="protein sequence ID" value="GAA3827966.1"/>
    <property type="molecule type" value="Genomic_DNA"/>
</dbReference>
<reference evidence="4" key="1">
    <citation type="journal article" date="2019" name="Int. J. Syst. Evol. Microbiol.">
        <title>The Global Catalogue of Microorganisms (GCM) 10K type strain sequencing project: providing services to taxonomists for standard genome sequencing and annotation.</title>
        <authorList>
            <consortium name="The Broad Institute Genomics Platform"/>
            <consortium name="The Broad Institute Genome Sequencing Center for Infectious Disease"/>
            <person name="Wu L."/>
            <person name="Ma J."/>
        </authorList>
    </citation>
    <scope>NUCLEOTIDE SEQUENCE [LARGE SCALE GENOMIC DNA]</scope>
    <source>
        <strain evidence="4">JCM 16953</strain>
    </source>
</reference>
<keyword evidence="2" id="KW-0472">Membrane</keyword>
<dbReference type="RefSeq" id="WP_344777202.1">
    <property type="nucleotide sequence ID" value="NZ_BAABAH010000013.1"/>
</dbReference>
<feature type="transmembrane region" description="Helical" evidence="2">
    <location>
        <begin position="376"/>
        <end position="394"/>
    </location>
</feature>
<protein>
    <recommendedName>
        <fullName evidence="5">O-antigen ligase domain-containing protein</fullName>
    </recommendedName>
</protein>
<dbReference type="PANTHER" id="PTHR37422:SF13">
    <property type="entry name" value="LIPOPOLYSACCHARIDE BIOSYNTHESIS PROTEIN PA4999-RELATED"/>
    <property type="match status" value="1"/>
</dbReference>
<evidence type="ECO:0000256" key="2">
    <source>
        <dbReference type="SAM" id="Phobius"/>
    </source>
</evidence>
<feature type="transmembrane region" description="Helical" evidence="2">
    <location>
        <begin position="56"/>
        <end position="72"/>
    </location>
</feature>
<name>A0ABP7IVF3_9ACTN</name>
<feature type="transmembrane region" description="Helical" evidence="2">
    <location>
        <begin position="107"/>
        <end position="125"/>
    </location>
</feature>
<feature type="transmembrane region" description="Helical" evidence="2">
    <location>
        <begin position="193"/>
        <end position="214"/>
    </location>
</feature>
<feature type="transmembrane region" description="Helical" evidence="2">
    <location>
        <begin position="340"/>
        <end position="364"/>
    </location>
</feature>
<keyword evidence="4" id="KW-1185">Reference proteome</keyword>
<gene>
    <name evidence="3" type="ORF">GCM10022242_31690</name>
</gene>
<dbReference type="InterPro" id="IPR051533">
    <property type="entry name" value="WaaL-like"/>
</dbReference>
<keyword evidence="2" id="KW-0812">Transmembrane</keyword>
<evidence type="ECO:0000313" key="3">
    <source>
        <dbReference type="EMBL" id="GAA3827966.1"/>
    </source>
</evidence>
<organism evidence="3 4">
    <name type="scientific">Nocardioides panacisoli</name>
    <dbReference type="NCBI Taxonomy" id="627624"/>
    <lineage>
        <taxon>Bacteria</taxon>
        <taxon>Bacillati</taxon>
        <taxon>Actinomycetota</taxon>
        <taxon>Actinomycetes</taxon>
        <taxon>Propionibacteriales</taxon>
        <taxon>Nocardioidaceae</taxon>
        <taxon>Nocardioides</taxon>
    </lineage>
</organism>